<dbReference type="RefSeq" id="XP_002112974.1">
    <property type="nucleotide sequence ID" value="XM_002112938.1"/>
</dbReference>
<evidence type="ECO:0000313" key="2">
    <source>
        <dbReference type="EMBL" id="EDV25084.1"/>
    </source>
</evidence>
<protein>
    <submittedName>
        <fullName evidence="2">Uncharacterized protein</fullName>
    </submittedName>
</protein>
<dbReference type="CTD" id="6753740"/>
<name>B3RYQ7_TRIAD</name>
<proteinExistence type="predicted"/>
<keyword evidence="1" id="KW-0175">Coiled coil</keyword>
<dbReference type="HOGENOM" id="CLU_577890_0_0_1"/>
<dbReference type="Proteomes" id="UP000009022">
    <property type="component" value="Unassembled WGS sequence"/>
</dbReference>
<dbReference type="eggNOG" id="ENOG502S6WF">
    <property type="taxonomic scope" value="Eukaryota"/>
</dbReference>
<sequence>MANNAYNYHHPIMMDKQETDLMEIDNDVIMGETDYSDTRIPETSANILQTLLQQGKIASDKLKYLLQDRDKDADDSQKAIDNEGQIARINDSSSTLNYQDEVNKATATLSRLNYLVNLANLSKNQNVEESLRQGYKALSTMQSKISQQASSISYINQDINRIDCEVQNHNKVSQEMRQAIAAQEQTLKNTVNKIQKELHEHKILVAKQQKLEKELLQKKIRQDFMVDGSLTASAIFLVNSFFVDFPLNVALSVINARKTRIWLRNAIKIMIVLRFYAYFKPWLIQHNIHNRVGSMKKYAIELFYMMTGKPSLLSTPHADSKEQITQSTQQVNCDNLNGSQQSYMSGIQTPVKVNSNFPGSGQYPSSPYYSPFSQHHGSIISAYPIDAPAHVGHNMYTPVQIVASNQDTVVPVSPNYRLTDVCNNYRDLDGINQPTVQMQQVLPMQVATASQNNCDSMRSNLSGLLSTIAKFSI</sequence>
<keyword evidence="3" id="KW-1185">Reference proteome</keyword>
<dbReference type="GeneID" id="6753740"/>
<evidence type="ECO:0000256" key="1">
    <source>
        <dbReference type="SAM" id="Coils"/>
    </source>
</evidence>
<evidence type="ECO:0000313" key="3">
    <source>
        <dbReference type="Proteomes" id="UP000009022"/>
    </source>
</evidence>
<feature type="coiled-coil region" evidence="1">
    <location>
        <begin position="173"/>
        <end position="200"/>
    </location>
</feature>
<gene>
    <name evidence="2" type="ORF">TRIADDRAFT_56642</name>
</gene>
<dbReference type="EMBL" id="DS985245">
    <property type="protein sequence ID" value="EDV25084.1"/>
    <property type="molecule type" value="Genomic_DNA"/>
</dbReference>
<dbReference type="PhylomeDB" id="B3RYQ7"/>
<dbReference type="AlphaFoldDB" id="B3RYQ7"/>
<reference evidence="2 3" key="1">
    <citation type="journal article" date="2008" name="Nature">
        <title>The Trichoplax genome and the nature of placozoans.</title>
        <authorList>
            <person name="Srivastava M."/>
            <person name="Begovic E."/>
            <person name="Chapman J."/>
            <person name="Putnam N.H."/>
            <person name="Hellsten U."/>
            <person name="Kawashima T."/>
            <person name="Kuo A."/>
            <person name="Mitros T."/>
            <person name="Salamov A."/>
            <person name="Carpenter M.L."/>
            <person name="Signorovitch A.Y."/>
            <person name="Moreno M.A."/>
            <person name="Kamm K."/>
            <person name="Grimwood J."/>
            <person name="Schmutz J."/>
            <person name="Shapiro H."/>
            <person name="Grigoriev I.V."/>
            <person name="Buss L.W."/>
            <person name="Schierwater B."/>
            <person name="Dellaporta S.L."/>
            <person name="Rokhsar D.S."/>
        </authorList>
    </citation>
    <scope>NUCLEOTIDE SEQUENCE [LARGE SCALE GENOMIC DNA]</scope>
    <source>
        <strain evidence="2 3">Grell-BS-1999</strain>
    </source>
</reference>
<dbReference type="OrthoDB" id="2133451at2759"/>
<dbReference type="InParanoid" id="B3RYQ7"/>
<dbReference type="KEGG" id="tad:TRIADDRAFT_56642"/>
<organism evidence="2 3">
    <name type="scientific">Trichoplax adhaerens</name>
    <name type="common">Trichoplax reptans</name>
    <dbReference type="NCBI Taxonomy" id="10228"/>
    <lineage>
        <taxon>Eukaryota</taxon>
        <taxon>Metazoa</taxon>
        <taxon>Placozoa</taxon>
        <taxon>Uniplacotomia</taxon>
        <taxon>Trichoplacea</taxon>
        <taxon>Trichoplacidae</taxon>
        <taxon>Trichoplax</taxon>
    </lineage>
</organism>
<dbReference type="STRING" id="10228.B3RYQ7"/>
<accession>B3RYQ7</accession>